<dbReference type="OrthoDB" id="4487429at2759"/>
<evidence type="ECO:0000313" key="3">
    <source>
        <dbReference type="Proteomes" id="UP000297777"/>
    </source>
</evidence>
<protein>
    <submittedName>
        <fullName evidence="2">Uncharacterized protein</fullName>
    </submittedName>
</protein>
<proteinExistence type="predicted"/>
<dbReference type="EMBL" id="PQXH01000002">
    <property type="protein sequence ID" value="TGO19924.1"/>
    <property type="molecule type" value="Genomic_DNA"/>
</dbReference>
<feature type="transmembrane region" description="Helical" evidence="1">
    <location>
        <begin position="6"/>
        <end position="25"/>
    </location>
</feature>
<dbReference type="Proteomes" id="UP000297777">
    <property type="component" value="Unassembled WGS sequence"/>
</dbReference>
<keyword evidence="1" id="KW-1133">Transmembrane helix</keyword>
<accession>A0A4Z1F5D8</accession>
<dbReference type="AlphaFoldDB" id="A0A4Z1F5D8"/>
<evidence type="ECO:0000256" key="1">
    <source>
        <dbReference type="SAM" id="Phobius"/>
    </source>
</evidence>
<keyword evidence="3" id="KW-1185">Reference proteome</keyword>
<keyword evidence="1" id="KW-0472">Membrane</keyword>
<evidence type="ECO:0000313" key="2">
    <source>
        <dbReference type="EMBL" id="TGO19924.1"/>
    </source>
</evidence>
<name>A0A4Z1F5D8_9HELO</name>
<keyword evidence="1" id="KW-0812">Transmembrane</keyword>
<organism evidence="2 3">
    <name type="scientific">Botrytis tulipae</name>
    <dbReference type="NCBI Taxonomy" id="87230"/>
    <lineage>
        <taxon>Eukaryota</taxon>
        <taxon>Fungi</taxon>
        <taxon>Dikarya</taxon>
        <taxon>Ascomycota</taxon>
        <taxon>Pezizomycotina</taxon>
        <taxon>Leotiomycetes</taxon>
        <taxon>Helotiales</taxon>
        <taxon>Sclerotiniaceae</taxon>
        <taxon>Botrytis</taxon>
    </lineage>
</organism>
<sequence length="252" mass="28758">MLFPAILGVGAGIYVLLFLANFFGISPMIAEKVHSTFQSSFPTREPRPVDPILEAASGMAAERRLLNPAFNYTMRSIFNTIGCTVYGYPSTGGIFIKDNANTVDMNFLSLTRLYPTQRSHDPIEEDEFCVLMRKVGAIWWSSERHHAIRWTFLDDDCQEVGVTSSMLANAQKRNLIFGWPTDGEGVWVLRYDTHEGMKNLLPRDLGRINLAVDMDERVEIMREYDATFYEDEQDVEELSDGYWRAAADECVW</sequence>
<comment type="caution">
    <text evidence="2">The sequence shown here is derived from an EMBL/GenBank/DDBJ whole genome shotgun (WGS) entry which is preliminary data.</text>
</comment>
<gene>
    <name evidence="2" type="ORF">BTUL_0002g01730</name>
</gene>
<reference evidence="2 3" key="1">
    <citation type="submission" date="2017-12" db="EMBL/GenBank/DDBJ databases">
        <title>Comparative genomics of Botrytis spp.</title>
        <authorList>
            <person name="Valero-Jimenez C.A."/>
            <person name="Tapia P."/>
            <person name="Veloso J."/>
            <person name="Silva-Moreno E."/>
            <person name="Staats M."/>
            <person name="Valdes J.H."/>
            <person name="Van Kan J.A.L."/>
        </authorList>
    </citation>
    <scope>NUCLEOTIDE SEQUENCE [LARGE SCALE GENOMIC DNA]</scope>
    <source>
        <strain evidence="2 3">Bt9001</strain>
    </source>
</reference>